<dbReference type="PANTHER" id="PTHR37450:SF1">
    <property type="entry name" value="CIPC PROTEIN"/>
    <property type="match status" value="1"/>
</dbReference>
<evidence type="ECO:0000313" key="2">
    <source>
        <dbReference type="Proteomes" id="UP000193642"/>
    </source>
</evidence>
<gene>
    <name evidence="1" type="ORF">BCR33DRAFT_719252</name>
</gene>
<comment type="caution">
    <text evidence="1">The sequence shown here is derived from an EMBL/GenBank/DDBJ whole genome shotgun (WGS) entry which is preliminary data.</text>
</comment>
<dbReference type="Proteomes" id="UP000193642">
    <property type="component" value="Unassembled WGS sequence"/>
</dbReference>
<dbReference type="AlphaFoldDB" id="A0A1Y2C325"/>
<dbReference type="Pfam" id="PF12585">
    <property type="entry name" value="DUF3759"/>
    <property type="match status" value="1"/>
</dbReference>
<dbReference type="EMBL" id="MCGO01000034">
    <property type="protein sequence ID" value="ORY40715.1"/>
    <property type="molecule type" value="Genomic_DNA"/>
</dbReference>
<accession>A0A1Y2C325</accession>
<dbReference type="InterPro" id="IPR022234">
    <property type="entry name" value="DUF3759"/>
</dbReference>
<keyword evidence="2" id="KW-1185">Reference proteome</keyword>
<protein>
    <submittedName>
        <fullName evidence="1">Uncharacterized protein</fullName>
    </submittedName>
</protein>
<reference evidence="1 2" key="1">
    <citation type="submission" date="2016-07" db="EMBL/GenBank/DDBJ databases">
        <title>Pervasive Adenine N6-methylation of Active Genes in Fungi.</title>
        <authorList>
            <consortium name="DOE Joint Genome Institute"/>
            <person name="Mondo S.J."/>
            <person name="Dannebaum R.O."/>
            <person name="Kuo R.C."/>
            <person name="Labutti K."/>
            <person name="Haridas S."/>
            <person name="Kuo A."/>
            <person name="Salamov A."/>
            <person name="Ahrendt S.R."/>
            <person name="Lipzen A."/>
            <person name="Sullivan W."/>
            <person name="Andreopoulos W.B."/>
            <person name="Clum A."/>
            <person name="Lindquist E."/>
            <person name="Daum C."/>
            <person name="Ramamoorthy G.K."/>
            <person name="Gryganskyi A."/>
            <person name="Culley D."/>
            <person name="Magnuson J.K."/>
            <person name="James T.Y."/>
            <person name="O'Malley M.A."/>
            <person name="Stajich J.E."/>
            <person name="Spatafora J.W."/>
            <person name="Visel A."/>
            <person name="Grigoriev I.V."/>
        </authorList>
    </citation>
    <scope>NUCLEOTIDE SEQUENCE [LARGE SCALE GENOMIC DNA]</scope>
    <source>
        <strain evidence="1 2">JEL800</strain>
    </source>
</reference>
<evidence type="ECO:0000313" key="1">
    <source>
        <dbReference type="EMBL" id="ORY40715.1"/>
    </source>
</evidence>
<organism evidence="1 2">
    <name type="scientific">Rhizoclosmatium globosum</name>
    <dbReference type="NCBI Taxonomy" id="329046"/>
    <lineage>
        <taxon>Eukaryota</taxon>
        <taxon>Fungi</taxon>
        <taxon>Fungi incertae sedis</taxon>
        <taxon>Chytridiomycota</taxon>
        <taxon>Chytridiomycota incertae sedis</taxon>
        <taxon>Chytridiomycetes</taxon>
        <taxon>Chytridiales</taxon>
        <taxon>Chytriomycetaceae</taxon>
        <taxon>Rhizoclosmatium</taxon>
    </lineage>
</organism>
<name>A0A1Y2C325_9FUNG</name>
<dbReference type="OrthoDB" id="9895617at2759"/>
<sequence length="76" mass="8499">MPPFEAMQVFEEHETAKPGEPVNHAIFKEMIAGFAVAEVDKLVEMHGLKDKGINVDQLKKDAFDDKNDQCHSNLCA</sequence>
<dbReference type="PANTHER" id="PTHR37450">
    <property type="entry name" value="CIPC PROTEIN"/>
    <property type="match status" value="1"/>
</dbReference>
<proteinExistence type="predicted"/>